<proteinExistence type="predicted"/>
<name>A0AA87BZ01_9VIBR</name>
<organism evidence="1 2">
    <name type="scientific">Vibrio coralliirubri</name>
    <dbReference type="NCBI Taxonomy" id="1516159"/>
    <lineage>
        <taxon>Bacteria</taxon>
        <taxon>Pseudomonadati</taxon>
        <taxon>Pseudomonadota</taxon>
        <taxon>Gammaproteobacteria</taxon>
        <taxon>Vibrionales</taxon>
        <taxon>Vibrionaceae</taxon>
        <taxon>Vibrio</taxon>
    </lineage>
</organism>
<protein>
    <submittedName>
        <fullName evidence="1">Uncharacterized protein</fullName>
    </submittedName>
</protein>
<accession>A0AA87BZ01</accession>
<evidence type="ECO:0000313" key="2">
    <source>
        <dbReference type="Proteomes" id="UP000041625"/>
    </source>
</evidence>
<sequence>MFYFSQPFGDVNQAQNQGNTDEIIRTSRWRIARKLSIRKFCLC</sequence>
<dbReference type="Proteomes" id="UP000041625">
    <property type="component" value="Unassembled WGS sequence"/>
</dbReference>
<dbReference type="AlphaFoldDB" id="A0AA87BZ01"/>
<gene>
    <name evidence="1" type="ORF">VCR31J2_120062</name>
</gene>
<evidence type="ECO:0000313" key="1">
    <source>
        <dbReference type="EMBL" id="CDT52890.1"/>
    </source>
</evidence>
<reference evidence="1 2" key="1">
    <citation type="submission" date="2014-06" db="EMBL/GenBank/DDBJ databases">
        <authorList>
            <person name="Le Roux F."/>
        </authorList>
    </citation>
    <scope>NUCLEOTIDE SEQUENCE [LARGE SCALE GENOMIC DNA]</scope>
    <source>
        <strain evidence="1 2">J2-31</strain>
    </source>
</reference>
<dbReference type="EMBL" id="CCKJ01000024">
    <property type="protein sequence ID" value="CDT52890.1"/>
    <property type="molecule type" value="Genomic_DNA"/>
</dbReference>
<comment type="caution">
    <text evidence="1">The sequence shown here is derived from an EMBL/GenBank/DDBJ whole genome shotgun (WGS) entry which is preliminary data.</text>
</comment>
<keyword evidence="2" id="KW-1185">Reference proteome</keyword>